<dbReference type="Proteomes" id="UP000188145">
    <property type="component" value="Chromosome"/>
</dbReference>
<dbReference type="InterPro" id="IPR025202">
    <property type="entry name" value="PLD-like_dom"/>
</dbReference>
<dbReference type="STRING" id="1332264.BW730_09845"/>
<dbReference type="AlphaFoldDB" id="A0A1Q2CT75"/>
<feature type="domain" description="PLD phosphodiesterase" evidence="2">
    <location>
        <begin position="155"/>
        <end position="182"/>
    </location>
</feature>
<name>A0A1Q2CT75_9ACTN</name>
<organism evidence="3 4">
    <name type="scientific">Tessaracoccus aquimaris</name>
    <dbReference type="NCBI Taxonomy" id="1332264"/>
    <lineage>
        <taxon>Bacteria</taxon>
        <taxon>Bacillati</taxon>
        <taxon>Actinomycetota</taxon>
        <taxon>Actinomycetes</taxon>
        <taxon>Propionibacteriales</taxon>
        <taxon>Propionibacteriaceae</taxon>
        <taxon>Tessaracoccus</taxon>
    </lineage>
</organism>
<protein>
    <submittedName>
        <fullName evidence="3">Cardiolipin synthase B</fullName>
    </submittedName>
</protein>
<dbReference type="RefSeq" id="WP_077687603.1">
    <property type="nucleotide sequence ID" value="NZ_CP019606.1"/>
</dbReference>
<dbReference type="InterPro" id="IPR001736">
    <property type="entry name" value="PLipase_D/transphosphatidylase"/>
</dbReference>
<dbReference type="CDD" id="cd09159">
    <property type="entry name" value="PLDc_ybhO_like_2"/>
    <property type="match status" value="1"/>
</dbReference>
<dbReference type="PANTHER" id="PTHR21248:SF22">
    <property type="entry name" value="PHOSPHOLIPASE D"/>
    <property type="match status" value="1"/>
</dbReference>
<feature type="domain" description="PLD phosphodiesterase" evidence="2">
    <location>
        <begin position="323"/>
        <end position="350"/>
    </location>
</feature>
<evidence type="ECO:0000313" key="3">
    <source>
        <dbReference type="EMBL" id="AQP49308.1"/>
    </source>
</evidence>
<dbReference type="PROSITE" id="PS50035">
    <property type="entry name" value="PLD"/>
    <property type="match status" value="2"/>
</dbReference>
<keyword evidence="4" id="KW-1185">Reference proteome</keyword>
<keyword evidence="1" id="KW-0812">Transmembrane</keyword>
<reference evidence="4" key="1">
    <citation type="submission" date="2017-02" db="EMBL/GenBank/DDBJ databases">
        <title>Tessaracoccus aquaemaris sp. nov., isolated from the intestine of a Korean rockfish, Sebastes schlegelii, in a marine aquaculture pond.</title>
        <authorList>
            <person name="Tak E.J."/>
            <person name="Bae J.-W."/>
        </authorList>
    </citation>
    <scope>NUCLEOTIDE SEQUENCE [LARGE SCALE GENOMIC DNA]</scope>
    <source>
        <strain evidence="4">NSG39</strain>
    </source>
</reference>
<keyword evidence="1" id="KW-1133">Transmembrane helix</keyword>
<dbReference type="EMBL" id="CP019606">
    <property type="protein sequence ID" value="AQP49308.1"/>
    <property type="molecule type" value="Genomic_DNA"/>
</dbReference>
<evidence type="ECO:0000259" key="2">
    <source>
        <dbReference type="PROSITE" id="PS50035"/>
    </source>
</evidence>
<evidence type="ECO:0000256" key="1">
    <source>
        <dbReference type="SAM" id="Phobius"/>
    </source>
</evidence>
<proteinExistence type="predicted"/>
<dbReference type="GO" id="GO:0030572">
    <property type="term" value="F:phosphatidyltransferase activity"/>
    <property type="evidence" value="ECO:0007669"/>
    <property type="project" value="UniProtKB-ARBA"/>
</dbReference>
<dbReference type="SMART" id="SM00155">
    <property type="entry name" value="PLDc"/>
    <property type="match status" value="2"/>
</dbReference>
<accession>A0A1Q2CT75</accession>
<dbReference type="OrthoDB" id="9762009at2"/>
<dbReference type="PANTHER" id="PTHR21248">
    <property type="entry name" value="CARDIOLIPIN SYNTHASE"/>
    <property type="match status" value="1"/>
</dbReference>
<sequence length="410" mass="47385">MRSTLAKAGRILNRVTASVLILQLVAMVTMTLVESLRKKKRKLRRFPISRNAPVPVQRDEVTVYTYGEYLYEAMLDAIDSARDHVYFESYIWKGDDVGRQFVDALNRAAERGVAVYAIWDGFANLVVPPKFYRGISKKVNTLLYPVLPVPWRPKTWGRDHRKLLCVDGEVGFIGGYNIGDLYATGWRDTHARVTGPETAELDNAFIDFWNQNLGRRRRAITDNPQRTWANHLLVHRNTPRIQVYPIRNMYLEAIDRAQERIWLTHAYLLPDDDFVAALRDAANRGVDVRIIIPQRSNHVVADWLSRGFYDQLLRSGIRLFLYQDAMVHAKTGTIDGHWSTIGTANLDRLSLWGNYEINLEITDSDFAAQMESIYATDLSNCIELNEDRWRSRSWVAKGTEMFLSPWRPFF</sequence>
<dbReference type="KEGG" id="tes:BW730_09845"/>
<dbReference type="CDD" id="cd09110">
    <property type="entry name" value="PLDc_CLS_1"/>
    <property type="match status" value="1"/>
</dbReference>
<keyword evidence="1" id="KW-0472">Membrane</keyword>
<feature type="transmembrane region" description="Helical" evidence="1">
    <location>
        <begin position="15"/>
        <end position="36"/>
    </location>
</feature>
<dbReference type="SUPFAM" id="SSF56024">
    <property type="entry name" value="Phospholipase D/nuclease"/>
    <property type="match status" value="2"/>
</dbReference>
<dbReference type="Gene3D" id="3.30.870.10">
    <property type="entry name" value="Endonuclease Chain A"/>
    <property type="match status" value="2"/>
</dbReference>
<dbReference type="Pfam" id="PF13091">
    <property type="entry name" value="PLDc_2"/>
    <property type="match status" value="2"/>
</dbReference>
<dbReference type="GO" id="GO:0032049">
    <property type="term" value="P:cardiolipin biosynthetic process"/>
    <property type="evidence" value="ECO:0007669"/>
    <property type="project" value="UniProtKB-ARBA"/>
</dbReference>
<gene>
    <name evidence="3" type="ORF">BW730_09845</name>
</gene>
<evidence type="ECO:0000313" key="4">
    <source>
        <dbReference type="Proteomes" id="UP000188145"/>
    </source>
</evidence>